<evidence type="ECO:0000256" key="2">
    <source>
        <dbReference type="ARBA" id="ARBA00001958"/>
    </source>
</evidence>
<evidence type="ECO:0000256" key="9">
    <source>
        <dbReference type="ARBA" id="ARBA00022741"/>
    </source>
</evidence>
<comment type="subcellular location">
    <subcellularLocation>
        <location evidence="3 16">Cytoplasm</location>
    </subcellularLocation>
</comment>
<feature type="binding site" evidence="16">
    <location>
        <position position="171"/>
    </location>
    <ligand>
        <name>substrate</name>
    </ligand>
</feature>
<feature type="binding site" evidence="16">
    <location>
        <position position="121"/>
    </location>
    <ligand>
        <name>ATP</name>
        <dbReference type="ChEBI" id="CHEBI:30616"/>
    </ligand>
</feature>
<dbReference type="Pfam" id="PF03309">
    <property type="entry name" value="Pan_kinase"/>
    <property type="match status" value="1"/>
</dbReference>
<organism evidence="17">
    <name type="scientific">Chitinibacter mangrovi</name>
    <dbReference type="NCBI Taxonomy" id="3153927"/>
    <lineage>
        <taxon>Bacteria</taxon>
        <taxon>Pseudomonadati</taxon>
        <taxon>Pseudomonadota</taxon>
        <taxon>Betaproteobacteria</taxon>
        <taxon>Neisseriales</taxon>
        <taxon>Chitinibacteraceae</taxon>
        <taxon>Chitinibacter</taxon>
    </lineage>
</organism>
<evidence type="ECO:0000256" key="12">
    <source>
        <dbReference type="ARBA" id="ARBA00022958"/>
    </source>
</evidence>
<comment type="subunit">
    <text evidence="5 16">Homodimer.</text>
</comment>
<name>A0AAU7FBV9_9NEIS</name>
<keyword evidence="8 16" id="KW-0808">Transferase</keyword>
<dbReference type="AlphaFoldDB" id="A0AAU7FBV9"/>
<evidence type="ECO:0000256" key="13">
    <source>
        <dbReference type="ARBA" id="ARBA00022993"/>
    </source>
</evidence>
<dbReference type="PANTHER" id="PTHR34265">
    <property type="entry name" value="TYPE III PANTOTHENATE KINASE"/>
    <property type="match status" value="1"/>
</dbReference>
<evidence type="ECO:0000256" key="15">
    <source>
        <dbReference type="ARBA" id="ARBA00040883"/>
    </source>
</evidence>
<dbReference type="CDD" id="cd24015">
    <property type="entry name" value="ASKHA_NBD_PanK-III"/>
    <property type="match status" value="1"/>
</dbReference>
<keyword evidence="13 16" id="KW-0173">Coenzyme A biosynthesis</keyword>
<dbReference type="Gene3D" id="3.30.420.40">
    <property type="match status" value="2"/>
</dbReference>
<comment type="catalytic activity">
    <reaction evidence="1 16">
        <text>(R)-pantothenate + ATP = (R)-4'-phosphopantothenate + ADP + H(+)</text>
        <dbReference type="Rhea" id="RHEA:16373"/>
        <dbReference type="ChEBI" id="CHEBI:10986"/>
        <dbReference type="ChEBI" id="CHEBI:15378"/>
        <dbReference type="ChEBI" id="CHEBI:29032"/>
        <dbReference type="ChEBI" id="CHEBI:30616"/>
        <dbReference type="ChEBI" id="CHEBI:456216"/>
        <dbReference type="EC" id="2.7.1.33"/>
    </reaction>
</comment>
<feature type="binding site" evidence="16">
    <location>
        <begin position="8"/>
        <end position="15"/>
    </location>
    <ligand>
        <name>ATP</name>
        <dbReference type="ChEBI" id="CHEBI:30616"/>
    </ligand>
</feature>
<dbReference type="GO" id="GO:0004594">
    <property type="term" value="F:pantothenate kinase activity"/>
    <property type="evidence" value="ECO:0007669"/>
    <property type="project" value="UniProtKB-UniRule"/>
</dbReference>
<dbReference type="EC" id="2.7.1.33" evidence="6 16"/>
<gene>
    <name evidence="16" type="primary">coaX</name>
    <name evidence="17" type="ORF">ABHF33_04460</name>
</gene>
<feature type="binding site" evidence="16">
    <location>
        <position position="88"/>
    </location>
    <ligand>
        <name>substrate</name>
    </ligand>
</feature>
<evidence type="ECO:0000256" key="16">
    <source>
        <dbReference type="HAMAP-Rule" id="MF_01274"/>
    </source>
</evidence>
<proteinExistence type="inferred from homology"/>
<evidence type="ECO:0000313" key="17">
    <source>
        <dbReference type="EMBL" id="XBM01540.1"/>
    </source>
</evidence>
<comment type="cofactor">
    <cofactor evidence="2">
        <name>K(+)</name>
        <dbReference type="ChEBI" id="CHEBI:29103"/>
    </cofactor>
</comment>
<evidence type="ECO:0000256" key="5">
    <source>
        <dbReference type="ARBA" id="ARBA00011738"/>
    </source>
</evidence>
<dbReference type="SUPFAM" id="SSF53067">
    <property type="entry name" value="Actin-like ATPase domain"/>
    <property type="match status" value="2"/>
</dbReference>
<evidence type="ECO:0000256" key="3">
    <source>
        <dbReference type="ARBA" id="ARBA00004496"/>
    </source>
</evidence>
<evidence type="ECO:0000256" key="8">
    <source>
        <dbReference type="ARBA" id="ARBA00022679"/>
    </source>
</evidence>
<dbReference type="RefSeq" id="WP_348945824.1">
    <property type="nucleotide sequence ID" value="NZ_CP157355.1"/>
</dbReference>
<evidence type="ECO:0000256" key="4">
    <source>
        <dbReference type="ARBA" id="ARBA00005225"/>
    </source>
</evidence>
<dbReference type="PANTHER" id="PTHR34265:SF1">
    <property type="entry name" value="TYPE III PANTOTHENATE KINASE"/>
    <property type="match status" value="1"/>
</dbReference>
<dbReference type="GO" id="GO:0005524">
    <property type="term" value="F:ATP binding"/>
    <property type="evidence" value="ECO:0007669"/>
    <property type="project" value="UniProtKB-UniRule"/>
</dbReference>
<reference evidence="17" key="1">
    <citation type="submission" date="2024-05" db="EMBL/GenBank/DDBJ databases">
        <authorList>
            <person name="Yang L."/>
            <person name="Pan L."/>
        </authorList>
    </citation>
    <scope>NUCLEOTIDE SEQUENCE</scope>
    <source>
        <strain evidence="17">FCG-7</strain>
    </source>
</reference>
<feature type="binding site" evidence="16">
    <location>
        <begin position="95"/>
        <end position="98"/>
    </location>
    <ligand>
        <name>substrate</name>
    </ligand>
</feature>
<comment type="similarity">
    <text evidence="14 16">Belongs to the type III pantothenate kinase family.</text>
</comment>
<dbReference type="InterPro" id="IPR004619">
    <property type="entry name" value="Type_III_PanK"/>
</dbReference>
<evidence type="ECO:0000256" key="14">
    <source>
        <dbReference type="ARBA" id="ARBA00038036"/>
    </source>
</evidence>
<sequence length="246" mass="26310">MNPPLLIDLGNTRIKWRLGENAAAGSASTVEEWISQCADLPRPAAILICAVGAPERYQALVQCCLQHWALQPQRLQVSRSALGVHNHYQDLSQQGTDRWAAVLGARTRFPAQNLQIVSAGTALVVDTLTRDGQYLGGSIGPGLGLMKQALFHGTAQLPLAHGQLVAFARNTLDAIETGCLRAIKGMLTESILNMASSNIPIDQTIIFGGDAERIVSQLNLAAQTVDNLVLDGLYALYLAADGAFTQ</sequence>
<evidence type="ECO:0000256" key="1">
    <source>
        <dbReference type="ARBA" id="ARBA00001206"/>
    </source>
</evidence>
<comment type="caution">
    <text evidence="16">Lacks conserved residue(s) required for the propagation of feature annotation.</text>
</comment>
<keyword evidence="9 16" id="KW-0547">Nucleotide-binding</keyword>
<protein>
    <recommendedName>
        <fullName evidence="15 16">Type III pantothenate kinase</fullName>
        <ecNumber evidence="6 16">2.7.1.33</ecNumber>
    </recommendedName>
    <alternativeName>
        <fullName evidence="16">PanK-III</fullName>
    </alternativeName>
    <alternativeName>
        <fullName evidence="16">Pantothenic acid kinase</fullName>
    </alternativeName>
</protein>
<comment type="cofactor">
    <cofactor evidence="16">
        <name>NH4(+)</name>
        <dbReference type="ChEBI" id="CHEBI:28938"/>
    </cofactor>
    <cofactor evidence="16">
        <name>K(+)</name>
        <dbReference type="ChEBI" id="CHEBI:29103"/>
    </cofactor>
    <text evidence="16">A monovalent cation. Ammonium or potassium.</text>
</comment>
<keyword evidence="10 16" id="KW-0418">Kinase</keyword>
<comment type="function">
    <text evidence="16">Catalyzes the phosphorylation of pantothenate (Pan), the first step in CoA biosynthesis.</text>
</comment>
<evidence type="ECO:0000256" key="6">
    <source>
        <dbReference type="ARBA" id="ARBA00012102"/>
    </source>
</evidence>
<comment type="pathway">
    <text evidence="4 16">Cofactor biosynthesis; coenzyme A biosynthesis; CoA from (R)-pantothenate: step 1/5.</text>
</comment>
<dbReference type="GO" id="GO:0015937">
    <property type="term" value="P:coenzyme A biosynthetic process"/>
    <property type="evidence" value="ECO:0007669"/>
    <property type="project" value="UniProtKB-UniRule"/>
</dbReference>
<dbReference type="InterPro" id="IPR043129">
    <property type="entry name" value="ATPase_NBD"/>
</dbReference>
<feature type="active site" description="Proton acceptor" evidence="16">
    <location>
        <position position="97"/>
    </location>
</feature>
<dbReference type="KEGG" id="cmav:ABHF33_04460"/>
<dbReference type="GO" id="GO:0005737">
    <property type="term" value="C:cytoplasm"/>
    <property type="evidence" value="ECO:0007669"/>
    <property type="project" value="UniProtKB-SubCell"/>
</dbReference>
<keyword evidence="7 16" id="KW-0963">Cytoplasm</keyword>
<evidence type="ECO:0000256" key="11">
    <source>
        <dbReference type="ARBA" id="ARBA00022840"/>
    </source>
</evidence>
<keyword evidence="11 16" id="KW-0067">ATP-binding</keyword>
<dbReference type="EMBL" id="CP157355">
    <property type="protein sequence ID" value="XBM01540.1"/>
    <property type="molecule type" value="Genomic_DNA"/>
</dbReference>
<dbReference type="NCBIfam" id="TIGR00671">
    <property type="entry name" value="baf"/>
    <property type="match status" value="1"/>
</dbReference>
<accession>A0AAU7FBV9</accession>
<evidence type="ECO:0000256" key="10">
    <source>
        <dbReference type="ARBA" id="ARBA00022777"/>
    </source>
</evidence>
<dbReference type="HAMAP" id="MF_01274">
    <property type="entry name" value="Pantothen_kinase_3"/>
    <property type="match status" value="1"/>
</dbReference>
<keyword evidence="12 16" id="KW-0630">Potassium</keyword>
<evidence type="ECO:0000256" key="7">
    <source>
        <dbReference type="ARBA" id="ARBA00022490"/>
    </source>
</evidence>